<dbReference type="EMBL" id="CP031320">
    <property type="protein sequence ID" value="AXK34938.1"/>
    <property type="molecule type" value="Genomic_DNA"/>
</dbReference>
<dbReference type="SUPFAM" id="SSF47203">
    <property type="entry name" value="Acyl-CoA dehydrogenase C-terminal domain-like"/>
    <property type="match status" value="2"/>
</dbReference>
<dbReference type="Gene3D" id="1.20.140.10">
    <property type="entry name" value="Butyryl-CoA Dehydrogenase, subunit A, domain 3"/>
    <property type="match status" value="2"/>
</dbReference>
<organism evidence="9 10">
    <name type="scientific">Streptomyces armeniacus</name>
    <dbReference type="NCBI Taxonomy" id="83291"/>
    <lineage>
        <taxon>Bacteria</taxon>
        <taxon>Bacillati</taxon>
        <taxon>Actinomycetota</taxon>
        <taxon>Actinomycetes</taxon>
        <taxon>Kitasatosporales</taxon>
        <taxon>Streptomycetaceae</taxon>
        <taxon>Streptomyces</taxon>
    </lineage>
</organism>
<feature type="domain" description="Acyl-CoA dehydrogenase/oxidase N-terminal" evidence="8">
    <location>
        <begin position="413"/>
        <end position="500"/>
    </location>
</feature>
<keyword evidence="4" id="KW-0274">FAD</keyword>
<evidence type="ECO:0000313" key="9">
    <source>
        <dbReference type="EMBL" id="AXK34938.1"/>
    </source>
</evidence>
<dbReference type="SUPFAM" id="SSF56645">
    <property type="entry name" value="Acyl-CoA dehydrogenase NM domain-like"/>
    <property type="match status" value="2"/>
</dbReference>
<evidence type="ECO:0000259" key="7">
    <source>
        <dbReference type="Pfam" id="PF02770"/>
    </source>
</evidence>
<keyword evidence="5" id="KW-0560">Oxidoreductase</keyword>
<evidence type="ECO:0000256" key="4">
    <source>
        <dbReference type="ARBA" id="ARBA00022827"/>
    </source>
</evidence>
<evidence type="ECO:0000259" key="8">
    <source>
        <dbReference type="Pfam" id="PF02771"/>
    </source>
</evidence>
<dbReference type="InterPro" id="IPR006091">
    <property type="entry name" value="Acyl-CoA_Oxase/DH_mid-dom"/>
</dbReference>
<protein>
    <submittedName>
        <fullName evidence="9">Acyl-CoA dehydrogenase</fullName>
    </submittedName>
</protein>
<dbReference type="Gene3D" id="1.10.540.10">
    <property type="entry name" value="Acyl-CoA dehydrogenase/oxidase, N-terminal domain"/>
    <property type="match status" value="2"/>
</dbReference>
<proteinExistence type="inferred from homology"/>
<dbReference type="GO" id="GO:0050660">
    <property type="term" value="F:flavin adenine dinucleotide binding"/>
    <property type="evidence" value="ECO:0007669"/>
    <property type="project" value="InterPro"/>
</dbReference>
<comment type="cofactor">
    <cofactor evidence="1">
        <name>FAD</name>
        <dbReference type="ChEBI" id="CHEBI:57692"/>
    </cofactor>
</comment>
<dbReference type="InterPro" id="IPR009100">
    <property type="entry name" value="AcylCoA_DH/oxidase_NM_dom_sf"/>
</dbReference>
<evidence type="ECO:0000313" key="10">
    <source>
        <dbReference type="Proteomes" id="UP000254425"/>
    </source>
</evidence>
<dbReference type="Gene3D" id="2.40.110.10">
    <property type="entry name" value="Butyryl-CoA Dehydrogenase, subunit A, domain 2"/>
    <property type="match status" value="1"/>
</dbReference>
<evidence type="ECO:0000256" key="2">
    <source>
        <dbReference type="ARBA" id="ARBA00009347"/>
    </source>
</evidence>
<dbReference type="InterPro" id="IPR013786">
    <property type="entry name" value="AcylCoA_DH/ox_N"/>
</dbReference>
<dbReference type="GO" id="GO:0016627">
    <property type="term" value="F:oxidoreductase activity, acting on the CH-CH group of donors"/>
    <property type="evidence" value="ECO:0007669"/>
    <property type="project" value="InterPro"/>
</dbReference>
<evidence type="ECO:0000256" key="5">
    <source>
        <dbReference type="ARBA" id="ARBA00023002"/>
    </source>
</evidence>
<comment type="similarity">
    <text evidence="2">Belongs to the acyl-CoA dehydrogenase family.</text>
</comment>
<dbReference type="Proteomes" id="UP000254425">
    <property type="component" value="Chromosome"/>
</dbReference>
<dbReference type="PANTHER" id="PTHR43292">
    <property type="entry name" value="ACYL-COA DEHYDROGENASE"/>
    <property type="match status" value="1"/>
</dbReference>
<dbReference type="InterPro" id="IPR036250">
    <property type="entry name" value="AcylCo_DH-like_C"/>
</dbReference>
<dbReference type="AlphaFoldDB" id="A0A345XTH2"/>
<dbReference type="RefSeq" id="WP_208880746.1">
    <property type="nucleotide sequence ID" value="NZ_CP031320.1"/>
</dbReference>
<keyword evidence="10" id="KW-1185">Reference proteome</keyword>
<dbReference type="PANTHER" id="PTHR43292:SF4">
    <property type="entry name" value="ACYL-COA DEHYDROGENASE FADE34"/>
    <property type="match status" value="1"/>
</dbReference>
<dbReference type="Pfam" id="PF02770">
    <property type="entry name" value="Acyl-CoA_dh_M"/>
    <property type="match status" value="1"/>
</dbReference>
<dbReference type="Pfam" id="PF02771">
    <property type="entry name" value="Acyl-CoA_dh_N"/>
    <property type="match status" value="2"/>
</dbReference>
<feature type="domain" description="Acyl-CoA dehydrogenase/oxidase C-terminal" evidence="6">
    <location>
        <begin position="662"/>
        <end position="758"/>
    </location>
</feature>
<accession>A0A345XTH2</accession>
<feature type="domain" description="Acyl-CoA dehydrogenase/oxidase N-terminal" evidence="8">
    <location>
        <begin position="6"/>
        <end position="98"/>
    </location>
</feature>
<dbReference type="Pfam" id="PF00441">
    <property type="entry name" value="Acyl-CoA_dh_1"/>
    <property type="match status" value="2"/>
</dbReference>
<dbReference type="InterPro" id="IPR052161">
    <property type="entry name" value="Mycobact_Acyl-CoA_DH"/>
</dbReference>
<dbReference type="InterPro" id="IPR037069">
    <property type="entry name" value="AcylCoA_DH/ox_N_sf"/>
</dbReference>
<sequence length="772" mass="79985">MGIAITQEQQALAETVRDWAAHAVPPEAPHRAPDTSTGAARPPYRDGLARLGLPGLRAPEAYGGGGGTVADLAVALEETGRALLPGPYVPTVLAVELLLRGAQPGPGDAADAGRPPEPSRAVRAVRSRLVRQLAEGARTAAVALGTGSLTAEPAPDGGHVLHGTAPPVLGAAGAELLVLAAESPGHGTVWLAVDADALTVRARDSADPLRPVADVLAERVTVPAARTLAVDTALVRDLAAVLFSAEACGVAARALDTAAGHAVVREQFGRPVGSFQAVKHGCAEMLVRLAQARALTWDAARAVDEPAPVRGLAAALAASVALEAAYEGAKDCVQLLGATGFSREHDAHLALRRALTVRQLLGPGHRHRLRAARLAADGGTRRALRLGPGLELGLELPPDARAEADTFRARAREAADGARGLDPAEARRRLAPDGYAEPHLPPPYGLGAGPVQQLVVGEELRAAGVRVSELGVTACALPALVTYGTEAQRARHLPGTVSGETAWCQLFSEPDAGSDMAALRTRAERVPGRGSGAGGGGWRVNGQKAWISAAQSADWGVLLARTDPEAPTERALTFFLVDMRNTPGLEVRPVRDIAGGTPFGEVYLDGVLLPEDAVVGEVHDGWAVARHTLGNGRVDWTDRPDFGPGLEALLARCPYGDDAGPVRERLGALAAEAHALGCLALRTVLRRAAGQQSGADPGVHRLLRARHQQRVAELALELLGPPGALTDEGGAVDTFLTSRGATLSGGTTQIQLNALAETHLSLPHDPEPRPLL</sequence>
<dbReference type="InterPro" id="IPR046373">
    <property type="entry name" value="Acyl-CoA_Oxase/DH_mid-dom_sf"/>
</dbReference>
<dbReference type="GO" id="GO:0005886">
    <property type="term" value="C:plasma membrane"/>
    <property type="evidence" value="ECO:0007669"/>
    <property type="project" value="TreeGrafter"/>
</dbReference>
<dbReference type="KEGG" id="sarm:DVA86_22135"/>
<reference evidence="9 10" key="1">
    <citation type="submission" date="2018-07" db="EMBL/GenBank/DDBJ databases">
        <title>Draft genome of the type strain Streptomyces armeniacus ATCC 15676.</title>
        <authorList>
            <person name="Labana P."/>
            <person name="Gosse J.T."/>
            <person name="Boddy C.N."/>
        </authorList>
    </citation>
    <scope>NUCLEOTIDE SEQUENCE [LARGE SCALE GENOMIC DNA]</scope>
    <source>
        <strain evidence="9 10">ATCC 15676</strain>
    </source>
</reference>
<evidence type="ECO:0000256" key="3">
    <source>
        <dbReference type="ARBA" id="ARBA00022630"/>
    </source>
</evidence>
<feature type="domain" description="Acyl-CoA dehydrogenase/oxidase C-terminal" evidence="6">
    <location>
        <begin position="242"/>
        <end position="373"/>
    </location>
</feature>
<evidence type="ECO:0000256" key="1">
    <source>
        <dbReference type="ARBA" id="ARBA00001974"/>
    </source>
</evidence>
<dbReference type="FunFam" id="2.40.110.10:FF:000011">
    <property type="entry name" value="Acyl-CoA dehydrogenase FadE34"/>
    <property type="match status" value="1"/>
</dbReference>
<gene>
    <name evidence="9" type="ORF">DVA86_22135</name>
</gene>
<keyword evidence="3" id="KW-0285">Flavoprotein</keyword>
<feature type="domain" description="Acyl-CoA oxidase/dehydrogenase middle" evidence="7">
    <location>
        <begin position="504"/>
        <end position="607"/>
    </location>
</feature>
<evidence type="ECO:0000259" key="6">
    <source>
        <dbReference type="Pfam" id="PF00441"/>
    </source>
</evidence>
<name>A0A345XTH2_9ACTN</name>
<dbReference type="InterPro" id="IPR009075">
    <property type="entry name" value="AcylCo_DH/oxidase_C"/>
</dbReference>